<evidence type="ECO:0000259" key="2">
    <source>
        <dbReference type="PROSITE" id="PS50206"/>
    </source>
</evidence>
<dbReference type="AlphaFoldDB" id="A0ABD7X125"/>
<keyword evidence="1" id="KW-0472">Membrane</keyword>
<dbReference type="EMBL" id="CP118718">
    <property type="protein sequence ID" value="WEA46144.1"/>
    <property type="molecule type" value="Genomic_DNA"/>
</dbReference>
<sequence>MDSSTLINVLMIALVLWFLVRRFVPAKGIKQITTMELKSELKKKEKQFVDVRTPHEYRTKHIKGFKNIPLSELSKQANQLSKEKEVLVICRSGMRSMKASKMLKKQGFTSVTNIKGGMSTWR</sequence>
<dbReference type="SMART" id="SM00450">
    <property type="entry name" value="RHOD"/>
    <property type="match status" value="1"/>
</dbReference>
<dbReference type="CDD" id="cd00158">
    <property type="entry name" value="RHOD"/>
    <property type="match status" value="1"/>
</dbReference>
<dbReference type="PANTHER" id="PTHR43031:SF17">
    <property type="entry name" value="SULFURTRANSFERASE YTWF-RELATED"/>
    <property type="match status" value="1"/>
</dbReference>
<feature type="domain" description="Rhodanese" evidence="2">
    <location>
        <begin position="42"/>
        <end position="122"/>
    </location>
</feature>
<proteinExistence type="predicted"/>
<dbReference type="SUPFAM" id="SSF52821">
    <property type="entry name" value="Rhodanese/Cell cycle control phosphatase"/>
    <property type="match status" value="1"/>
</dbReference>
<dbReference type="PANTHER" id="PTHR43031">
    <property type="entry name" value="FAD-DEPENDENT OXIDOREDUCTASE"/>
    <property type="match status" value="1"/>
</dbReference>
<keyword evidence="1" id="KW-0812">Transmembrane</keyword>
<dbReference type="PROSITE" id="PS50206">
    <property type="entry name" value="RHODANESE_3"/>
    <property type="match status" value="1"/>
</dbReference>
<dbReference type="RefSeq" id="WP_275037224.1">
    <property type="nucleotide sequence ID" value="NZ_CP118718.1"/>
</dbReference>
<dbReference type="InterPro" id="IPR001763">
    <property type="entry name" value="Rhodanese-like_dom"/>
</dbReference>
<feature type="transmembrane region" description="Helical" evidence="1">
    <location>
        <begin position="6"/>
        <end position="24"/>
    </location>
</feature>
<dbReference type="Gene3D" id="3.40.250.10">
    <property type="entry name" value="Rhodanese-like domain"/>
    <property type="match status" value="1"/>
</dbReference>
<accession>A0ABD7X125</accession>
<dbReference type="InterPro" id="IPR036873">
    <property type="entry name" value="Rhodanese-like_dom_sf"/>
</dbReference>
<name>A0ABD7X125_PRIAR</name>
<protein>
    <submittedName>
        <fullName evidence="3">Rhodanese-like domain-containing protein</fullName>
    </submittedName>
</protein>
<evidence type="ECO:0000313" key="3">
    <source>
        <dbReference type="EMBL" id="WEA46144.1"/>
    </source>
</evidence>
<dbReference type="Proteomes" id="UP001220217">
    <property type="component" value="Chromosome"/>
</dbReference>
<keyword evidence="1" id="KW-1133">Transmembrane helix</keyword>
<evidence type="ECO:0000313" key="4">
    <source>
        <dbReference type="Proteomes" id="UP001220217"/>
    </source>
</evidence>
<evidence type="ECO:0000256" key="1">
    <source>
        <dbReference type="SAM" id="Phobius"/>
    </source>
</evidence>
<reference evidence="3 4" key="1">
    <citation type="submission" date="2023-02" db="EMBL/GenBank/DDBJ databases">
        <title>Complete genome sequence of Priestia aryabhattai G5MAi6, a methanol-tolerant strain isolated from tap water in Hong Kong.</title>
        <authorList>
            <person name="Leung K.M."/>
            <person name="Lai G.K.K."/>
            <person name="Griffin S.D.J."/>
        </authorList>
    </citation>
    <scope>NUCLEOTIDE SEQUENCE [LARGE SCALE GENOMIC DNA]</scope>
    <source>
        <strain evidence="3 4">G5MAi6</strain>
    </source>
</reference>
<dbReference type="InterPro" id="IPR050229">
    <property type="entry name" value="GlpE_sulfurtransferase"/>
</dbReference>
<gene>
    <name evidence="3" type="ORF">PWO00_09320</name>
</gene>
<dbReference type="Pfam" id="PF00581">
    <property type="entry name" value="Rhodanese"/>
    <property type="match status" value="1"/>
</dbReference>
<organism evidence="3 4">
    <name type="scientific">Priestia aryabhattai</name>
    <name type="common">Bacillus aryabhattai</name>
    <dbReference type="NCBI Taxonomy" id="412384"/>
    <lineage>
        <taxon>Bacteria</taxon>
        <taxon>Bacillati</taxon>
        <taxon>Bacillota</taxon>
        <taxon>Bacilli</taxon>
        <taxon>Bacillales</taxon>
        <taxon>Bacillaceae</taxon>
        <taxon>Priestia</taxon>
    </lineage>
</organism>